<dbReference type="EMBL" id="DWYA01000054">
    <property type="protein sequence ID" value="HJB39994.1"/>
    <property type="molecule type" value="Genomic_DNA"/>
</dbReference>
<reference evidence="1" key="2">
    <citation type="submission" date="2021-04" db="EMBL/GenBank/DDBJ databases">
        <authorList>
            <person name="Gilroy R."/>
        </authorList>
    </citation>
    <scope>NUCLEOTIDE SEQUENCE</scope>
    <source>
        <strain evidence="1">ChiBcec8-14828</strain>
    </source>
</reference>
<accession>A0A9D2S1K4</accession>
<name>A0A9D2S1K4_9FIRM</name>
<organism evidence="1 2">
    <name type="scientific">Candidatus Ruthenibacterium avium</name>
    <dbReference type="NCBI Taxonomy" id="2838751"/>
    <lineage>
        <taxon>Bacteria</taxon>
        <taxon>Bacillati</taxon>
        <taxon>Bacillota</taxon>
        <taxon>Clostridia</taxon>
        <taxon>Eubacteriales</taxon>
        <taxon>Oscillospiraceae</taxon>
        <taxon>Ruthenibacterium</taxon>
    </lineage>
</organism>
<dbReference type="CDD" id="cd21631">
    <property type="entry name" value="RHH_CopG_NikR-like"/>
    <property type="match status" value="1"/>
</dbReference>
<sequence>MKKSVYSLVLMDDVVSAIDRMAYEQGVSRSALVNRVLAEYASLLTPEHRIRRLFDAVCEMLEPQSVLQLASSEGVLTLRSSLQYKYNPVMRYTVEINREAGEKLGVLRACLRTQNAALIACLQSFYQLWMALETASNPSLAQESSVSGTKYTRVLSSPKQPVDGQEIAECIAGYVGLFDGCMKCFFANMPQMAYAAQQTEQYYWKHLTKEVAQL</sequence>
<proteinExistence type="predicted"/>
<dbReference type="AlphaFoldDB" id="A0A9D2S1K4"/>
<gene>
    <name evidence="1" type="ORF">H9943_06305</name>
</gene>
<reference evidence="1" key="1">
    <citation type="journal article" date="2021" name="PeerJ">
        <title>Extensive microbial diversity within the chicken gut microbiome revealed by metagenomics and culture.</title>
        <authorList>
            <person name="Gilroy R."/>
            <person name="Ravi A."/>
            <person name="Getino M."/>
            <person name="Pursley I."/>
            <person name="Horton D.L."/>
            <person name="Alikhan N.F."/>
            <person name="Baker D."/>
            <person name="Gharbi K."/>
            <person name="Hall N."/>
            <person name="Watson M."/>
            <person name="Adriaenssens E.M."/>
            <person name="Foster-Nyarko E."/>
            <person name="Jarju S."/>
            <person name="Secka A."/>
            <person name="Antonio M."/>
            <person name="Oren A."/>
            <person name="Chaudhuri R.R."/>
            <person name="La Ragione R."/>
            <person name="Hildebrand F."/>
            <person name="Pallen M.J."/>
        </authorList>
    </citation>
    <scope>NUCLEOTIDE SEQUENCE</scope>
    <source>
        <strain evidence="1">ChiBcec8-14828</strain>
    </source>
</reference>
<evidence type="ECO:0000313" key="1">
    <source>
        <dbReference type="EMBL" id="HJB39994.1"/>
    </source>
</evidence>
<evidence type="ECO:0000313" key="2">
    <source>
        <dbReference type="Proteomes" id="UP000824209"/>
    </source>
</evidence>
<comment type="caution">
    <text evidence="1">The sequence shown here is derived from an EMBL/GenBank/DDBJ whole genome shotgun (WGS) entry which is preliminary data.</text>
</comment>
<protein>
    <submittedName>
        <fullName evidence="1">Ribbon-helix-helix domain-containing protein</fullName>
    </submittedName>
</protein>
<dbReference type="Proteomes" id="UP000824209">
    <property type="component" value="Unassembled WGS sequence"/>
</dbReference>